<comment type="caution">
    <text evidence="2">The sequence shown here is derived from an EMBL/GenBank/DDBJ whole genome shotgun (WGS) entry which is preliminary data.</text>
</comment>
<gene>
    <name evidence="2" type="ORF">C7M84_017670</name>
</gene>
<keyword evidence="3" id="KW-1185">Reference proteome</keyword>
<feature type="transmembrane region" description="Helical" evidence="1">
    <location>
        <begin position="263"/>
        <end position="280"/>
    </location>
</feature>
<sequence>MPGCGMTPYTTIIITAIMIFIAIITFITSIPIHIIIVTISSTISFHIYLLYPSCFIPFSSPCFIPSFFHIYSSSFLPFLFPFPILPSLHFSSMLHSSFLPHLSPPPCFIPFFTFIFPPSFLHIYRLPPAPSRFLLALLPAIRGSLPFISSIPFYYIPSLPSTFIFFLPFPSFHIYLFYPFHPAPPRPPSVSPPPRSFVASLRCIKTAFLHLSLLFPSFQNYLFYLFLPTTFPLPSFHIYLFLPSLPSRIISSISSSLHSPPFFHIYLFSASPSFHIYLFYPSTLLTPSLWLSSPVYKKTRLPSTFIPSSLFTFPFPSSHIHLFYLFLPATFPFPFFHTYLFYPFLPSLPSRYISSIPSTLHLYPFLPVTFPFSLPLPSVSLPLLLALLPAPSWPVSRV</sequence>
<evidence type="ECO:0000313" key="3">
    <source>
        <dbReference type="Proteomes" id="UP000283509"/>
    </source>
</evidence>
<keyword evidence="1" id="KW-1133">Transmembrane helix</keyword>
<dbReference type="EMBL" id="QCYY01003257">
    <property type="protein sequence ID" value="ROT64382.1"/>
    <property type="molecule type" value="Genomic_DNA"/>
</dbReference>
<accession>A0A423SJL3</accession>
<reference evidence="2 3" key="1">
    <citation type="submission" date="2018-04" db="EMBL/GenBank/DDBJ databases">
        <authorList>
            <person name="Zhang X."/>
            <person name="Yuan J."/>
            <person name="Li F."/>
            <person name="Xiang J."/>
        </authorList>
    </citation>
    <scope>NUCLEOTIDE SEQUENCE [LARGE SCALE GENOMIC DNA]</scope>
    <source>
        <tissue evidence="2">Muscle</tissue>
    </source>
</reference>
<keyword evidence="1" id="KW-0472">Membrane</keyword>
<dbReference type="AlphaFoldDB" id="A0A423SJL3"/>
<evidence type="ECO:0000313" key="2">
    <source>
        <dbReference type="EMBL" id="ROT64382.1"/>
    </source>
</evidence>
<organism evidence="2 3">
    <name type="scientific">Penaeus vannamei</name>
    <name type="common">Whiteleg shrimp</name>
    <name type="synonym">Litopenaeus vannamei</name>
    <dbReference type="NCBI Taxonomy" id="6689"/>
    <lineage>
        <taxon>Eukaryota</taxon>
        <taxon>Metazoa</taxon>
        <taxon>Ecdysozoa</taxon>
        <taxon>Arthropoda</taxon>
        <taxon>Crustacea</taxon>
        <taxon>Multicrustacea</taxon>
        <taxon>Malacostraca</taxon>
        <taxon>Eumalacostraca</taxon>
        <taxon>Eucarida</taxon>
        <taxon>Decapoda</taxon>
        <taxon>Dendrobranchiata</taxon>
        <taxon>Penaeoidea</taxon>
        <taxon>Penaeidae</taxon>
        <taxon>Penaeus</taxon>
    </lineage>
</organism>
<reference evidence="2 3" key="2">
    <citation type="submission" date="2019-01" db="EMBL/GenBank/DDBJ databases">
        <title>The decoding of complex shrimp genome reveals the adaptation for benthos swimmer, frequently molting mechanism and breeding impact on genome.</title>
        <authorList>
            <person name="Sun Y."/>
            <person name="Gao Y."/>
            <person name="Yu Y."/>
        </authorList>
    </citation>
    <scope>NUCLEOTIDE SEQUENCE [LARGE SCALE GENOMIC DNA]</scope>
    <source>
        <tissue evidence="2">Muscle</tissue>
    </source>
</reference>
<feature type="transmembrane region" description="Helical" evidence="1">
    <location>
        <begin position="221"/>
        <end position="242"/>
    </location>
</feature>
<feature type="transmembrane region" description="Helical" evidence="1">
    <location>
        <begin position="7"/>
        <end position="26"/>
    </location>
</feature>
<feature type="transmembrane region" description="Helical" evidence="1">
    <location>
        <begin position="322"/>
        <end position="342"/>
    </location>
</feature>
<keyword evidence="1" id="KW-0812">Transmembrane</keyword>
<proteinExistence type="predicted"/>
<dbReference type="Proteomes" id="UP000283509">
    <property type="component" value="Unassembled WGS sequence"/>
</dbReference>
<name>A0A423SJL3_PENVA</name>
<evidence type="ECO:0000256" key="1">
    <source>
        <dbReference type="SAM" id="Phobius"/>
    </source>
</evidence>
<protein>
    <submittedName>
        <fullName evidence="2">Uncharacterized protein</fullName>
    </submittedName>
</protein>
<feature type="transmembrane region" description="Helical" evidence="1">
    <location>
        <begin position="102"/>
        <end position="121"/>
    </location>
</feature>